<dbReference type="InterPro" id="IPR035994">
    <property type="entry name" value="Nucleoside_phosphorylase_sf"/>
</dbReference>
<dbReference type="Proteomes" id="UP001216907">
    <property type="component" value="Unassembled WGS sequence"/>
</dbReference>
<sequence>MAVPLSRPGDARLAPPPTPADVGVVMAMPMEAGHLIDKLSKVRRYTARSLTVVEGELEGRLLVVVASGVGPASARRGVAHLLDGHRPRVLVSAGFAGALDPALNRNDLVVPRSVADASGAVVELHASVAESVPGLRVVDRLLLVDRVISGVQEKARLREEHRADLIDMETFAAAVAARDRSIPFFSLRVVSDDARTELPPEIGRLLNTTGSYRVGAALRALWGRPSAVKDFWSLHAQAMASADRLADGLQVFLRSLA</sequence>
<dbReference type="PANTHER" id="PTHR46832">
    <property type="entry name" value="5'-METHYLTHIOADENOSINE/S-ADENOSYLHOMOCYSTEINE NUCLEOSIDASE"/>
    <property type="match status" value="1"/>
</dbReference>
<comment type="caution">
    <text evidence="2">The sequence shown here is derived from an EMBL/GenBank/DDBJ whole genome shotgun (WGS) entry which is preliminary data.</text>
</comment>
<keyword evidence="3" id="KW-1185">Reference proteome</keyword>
<protein>
    <submittedName>
        <fullName evidence="2">Nucleoside phosphorylase</fullName>
    </submittedName>
</protein>
<gene>
    <name evidence="2" type="ORF">PZE19_09715</name>
</gene>
<organism evidence="2 3">
    <name type="scientific">Paludisphaera mucosa</name>
    <dbReference type="NCBI Taxonomy" id="3030827"/>
    <lineage>
        <taxon>Bacteria</taxon>
        <taxon>Pseudomonadati</taxon>
        <taxon>Planctomycetota</taxon>
        <taxon>Planctomycetia</taxon>
        <taxon>Isosphaerales</taxon>
        <taxon>Isosphaeraceae</taxon>
        <taxon>Paludisphaera</taxon>
    </lineage>
</organism>
<proteinExistence type="predicted"/>
<dbReference type="InterPro" id="IPR000845">
    <property type="entry name" value="Nucleoside_phosphorylase_d"/>
</dbReference>
<evidence type="ECO:0000259" key="1">
    <source>
        <dbReference type="Pfam" id="PF01048"/>
    </source>
</evidence>
<dbReference type="SUPFAM" id="SSF53167">
    <property type="entry name" value="Purine and uridine phosphorylases"/>
    <property type="match status" value="1"/>
</dbReference>
<reference evidence="2 3" key="1">
    <citation type="submission" date="2023-03" db="EMBL/GenBank/DDBJ databases">
        <title>Paludisphaera mucosa sp. nov. a novel planctomycete from northern fen.</title>
        <authorList>
            <person name="Ivanova A."/>
        </authorList>
    </citation>
    <scope>NUCLEOTIDE SEQUENCE [LARGE SCALE GENOMIC DNA]</scope>
    <source>
        <strain evidence="2 3">Pla2</strain>
    </source>
</reference>
<feature type="domain" description="Nucleoside phosphorylase" evidence="1">
    <location>
        <begin position="22"/>
        <end position="119"/>
    </location>
</feature>
<dbReference type="CDD" id="cd17877">
    <property type="entry name" value="NP_MTAN-like"/>
    <property type="match status" value="1"/>
</dbReference>
<dbReference type="RefSeq" id="WP_277860411.1">
    <property type="nucleotide sequence ID" value="NZ_JARRAG010000002.1"/>
</dbReference>
<dbReference type="Pfam" id="PF01048">
    <property type="entry name" value="PNP_UDP_1"/>
    <property type="match status" value="2"/>
</dbReference>
<name>A0ABT6F925_9BACT</name>
<feature type="domain" description="Nucleoside phosphorylase" evidence="1">
    <location>
        <begin position="144"/>
        <end position="196"/>
    </location>
</feature>
<evidence type="ECO:0000313" key="3">
    <source>
        <dbReference type="Proteomes" id="UP001216907"/>
    </source>
</evidence>
<dbReference type="EMBL" id="JARRAG010000002">
    <property type="protein sequence ID" value="MDG3004049.1"/>
    <property type="molecule type" value="Genomic_DNA"/>
</dbReference>
<dbReference type="PANTHER" id="PTHR46832:SF1">
    <property type="entry name" value="5'-METHYLTHIOADENOSINE_S-ADENOSYLHOMOCYSTEINE NUCLEOSIDASE"/>
    <property type="match status" value="1"/>
</dbReference>
<accession>A0ABT6F925</accession>
<dbReference type="Gene3D" id="3.40.50.1580">
    <property type="entry name" value="Nucleoside phosphorylase domain"/>
    <property type="match status" value="1"/>
</dbReference>
<evidence type="ECO:0000313" key="2">
    <source>
        <dbReference type="EMBL" id="MDG3004049.1"/>
    </source>
</evidence>